<evidence type="ECO:0000256" key="9">
    <source>
        <dbReference type="ARBA" id="ARBA00023136"/>
    </source>
</evidence>
<feature type="transmembrane region" description="Helical" evidence="10">
    <location>
        <begin position="14"/>
        <end position="32"/>
    </location>
</feature>
<dbReference type="SUPFAM" id="SSF103054">
    <property type="entry name" value="General secretion pathway protein M, EpsM"/>
    <property type="match status" value="1"/>
</dbReference>
<evidence type="ECO:0000256" key="10">
    <source>
        <dbReference type="SAM" id="Phobius"/>
    </source>
</evidence>
<dbReference type="InterPro" id="IPR007690">
    <property type="entry name" value="T2SS_GspM"/>
</dbReference>
<reference evidence="12" key="1">
    <citation type="journal article" date="2019" name="Int. J. Syst. Evol. Microbiol.">
        <title>The Global Catalogue of Microorganisms (GCM) 10K type strain sequencing project: providing services to taxonomists for standard genome sequencing and annotation.</title>
        <authorList>
            <consortium name="The Broad Institute Genomics Platform"/>
            <consortium name="The Broad Institute Genome Sequencing Center for Infectious Disease"/>
            <person name="Wu L."/>
            <person name="Ma J."/>
        </authorList>
    </citation>
    <scope>NUCLEOTIDE SEQUENCE [LARGE SCALE GENOMIC DNA]</scope>
    <source>
        <strain evidence="12">KCTC 62164</strain>
    </source>
</reference>
<dbReference type="Proteomes" id="UP001595444">
    <property type="component" value="Unassembled WGS sequence"/>
</dbReference>
<proteinExistence type="inferred from homology"/>
<evidence type="ECO:0000256" key="5">
    <source>
        <dbReference type="ARBA" id="ARBA00022519"/>
    </source>
</evidence>
<name>A0ABV7D7D1_9PROT</name>
<gene>
    <name evidence="11" type="primary">gspM</name>
    <name evidence="11" type="ORF">ACFOKA_12770</name>
</gene>
<accession>A0ABV7D7D1</accession>
<comment type="similarity">
    <text evidence="2">Belongs to the GSP M family.</text>
</comment>
<evidence type="ECO:0000256" key="6">
    <source>
        <dbReference type="ARBA" id="ARBA00022692"/>
    </source>
</evidence>
<evidence type="ECO:0000256" key="8">
    <source>
        <dbReference type="ARBA" id="ARBA00022989"/>
    </source>
</evidence>
<evidence type="ECO:0000256" key="3">
    <source>
        <dbReference type="ARBA" id="ARBA00022448"/>
    </source>
</evidence>
<organism evidence="11 12">
    <name type="scientific">Kordiimonas pumila</name>
    <dbReference type="NCBI Taxonomy" id="2161677"/>
    <lineage>
        <taxon>Bacteria</taxon>
        <taxon>Pseudomonadati</taxon>
        <taxon>Pseudomonadota</taxon>
        <taxon>Alphaproteobacteria</taxon>
        <taxon>Kordiimonadales</taxon>
        <taxon>Kordiimonadaceae</taxon>
        <taxon>Kordiimonas</taxon>
    </lineage>
</organism>
<evidence type="ECO:0000256" key="2">
    <source>
        <dbReference type="ARBA" id="ARBA00010637"/>
    </source>
</evidence>
<dbReference type="Pfam" id="PF04612">
    <property type="entry name" value="T2SSM"/>
    <property type="match status" value="1"/>
</dbReference>
<evidence type="ECO:0000313" key="12">
    <source>
        <dbReference type="Proteomes" id="UP001595444"/>
    </source>
</evidence>
<comment type="subcellular location">
    <subcellularLocation>
        <location evidence="1">Cell inner membrane</location>
        <topology evidence="1">Single-pass membrane protein</topology>
    </subcellularLocation>
</comment>
<keyword evidence="3" id="KW-0813">Transport</keyword>
<keyword evidence="8 10" id="KW-1133">Transmembrane helix</keyword>
<keyword evidence="5" id="KW-0997">Cell inner membrane</keyword>
<evidence type="ECO:0000256" key="7">
    <source>
        <dbReference type="ARBA" id="ARBA00022927"/>
    </source>
</evidence>
<keyword evidence="12" id="KW-1185">Reference proteome</keyword>
<keyword evidence="6 10" id="KW-0812">Transmembrane</keyword>
<evidence type="ECO:0000256" key="1">
    <source>
        <dbReference type="ARBA" id="ARBA00004377"/>
    </source>
</evidence>
<dbReference type="Gene3D" id="3.30.1360.100">
    <property type="entry name" value="General secretion pathway protein M, EpsM"/>
    <property type="match status" value="1"/>
</dbReference>
<evidence type="ECO:0000256" key="4">
    <source>
        <dbReference type="ARBA" id="ARBA00022475"/>
    </source>
</evidence>
<keyword evidence="7" id="KW-0653">Protein transport</keyword>
<protein>
    <submittedName>
        <fullName evidence="11">Type II secretion system protein GspM</fullName>
    </submittedName>
</protein>
<comment type="caution">
    <text evidence="11">The sequence shown here is derived from an EMBL/GenBank/DDBJ whole genome shotgun (WGS) entry which is preliminary data.</text>
</comment>
<keyword evidence="9 10" id="KW-0472">Membrane</keyword>
<evidence type="ECO:0000313" key="11">
    <source>
        <dbReference type="EMBL" id="MFC3052780.1"/>
    </source>
</evidence>
<dbReference type="InterPro" id="IPR023229">
    <property type="entry name" value="T2SS_M_periplasmic_sf"/>
</dbReference>
<sequence>MIGYWNMLSARERLLLMIAAGLAFIVLLYAFVVRPVTLYKEEAEQNYERAITLYENIISGSDQALALQAATPKRIKADTDQPARVVIALAARDADVQVSRIQPGEEGALAIWVDSAAAPNIYRWLAALEAKHSISPVKVSMNKTSVDGMVRAQVEFGPEA</sequence>
<dbReference type="EMBL" id="JBHRSL010000010">
    <property type="protein sequence ID" value="MFC3052780.1"/>
    <property type="molecule type" value="Genomic_DNA"/>
</dbReference>
<keyword evidence="4" id="KW-1003">Cell membrane</keyword>
<dbReference type="RefSeq" id="WP_194213573.1">
    <property type="nucleotide sequence ID" value="NZ_CP061205.1"/>
</dbReference>